<accession>A0A6J6EH49</accession>
<dbReference type="EMBL" id="CAEZSR010000116">
    <property type="protein sequence ID" value="CAB4575176.1"/>
    <property type="molecule type" value="Genomic_DNA"/>
</dbReference>
<protein>
    <submittedName>
        <fullName evidence="2">Unannotated protein</fullName>
    </submittedName>
</protein>
<sequence>MRAAHDLLHDYQHVIESLTLITGSQGVFDVEVDGELLYSKKATGRHANDGEVLALFRDRIVPDVTVYER</sequence>
<dbReference type="Pfam" id="PF10262">
    <property type="entry name" value="Rdx"/>
    <property type="match status" value="1"/>
</dbReference>
<evidence type="ECO:0000256" key="1">
    <source>
        <dbReference type="ARBA" id="ARBA00023284"/>
    </source>
</evidence>
<proteinExistence type="predicted"/>
<evidence type="ECO:0000313" key="2">
    <source>
        <dbReference type="EMBL" id="CAB4575176.1"/>
    </source>
</evidence>
<gene>
    <name evidence="2" type="ORF">UFOPK1493_02658</name>
</gene>
<dbReference type="SUPFAM" id="SSF52833">
    <property type="entry name" value="Thioredoxin-like"/>
    <property type="match status" value="1"/>
</dbReference>
<keyword evidence="1" id="KW-0676">Redox-active center</keyword>
<organism evidence="2">
    <name type="scientific">freshwater metagenome</name>
    <dbReference type="NCBI Taxonomy" id="449393"/>
    <lineage>
        <taxon>unclassified sequences</taxon>
        <taxon>metagenomes</taxon>
        <taxon>ecological metagenomes</taxon>
    </lineage>
</organism>
<dbReference type="InterPro" id="IPR011893">
    <property type="entry name" value="Selenoprotein_Rdx-typ"/>
</dbReference>
<name>A0A6J6EH49_9ZZZZ</name>
<dbReference type="Gene3D" id="3.40.30.10">
    <property type="entry name" value="Glutaredoxin"/>
    <property type="match status" value="1"/>
</dbReference>
<reference evidence="2" key="1">
    <citation type="submission" date="2020-05" db="EMBL/GenBank/DDBJ databases">
        <authorList>
            <person name="Chiriac C."/>
            <person name="Salcher M."/>
            <person name="Ghai R."/>
            <person name="Kavagutti S V."/>
        </authorList>
    </citation>
    <scope>NUCLEOTIDE SEQUENCE</scope>
</reference>
<dbReference type="InterPro" id="IPR036249">
    <property type="entry name" value="Thioredoxin-like_sf"/>
</dbReference>
<dbReference type="AlphaFoldDB" id="A0A6J6EH49"/>